<protein>
    <submittedName>
        <fullName evidence="3">DUF6745 domain-containing protein</fullName>
    </submittedName>
</protein>
<dbReference type="EMBL" id="JBHTMK010000008">
    <property type="protein sequence ID" value="MFD1365169.1"/>
    <property type="molecule type" value="Genomic_DNA"/>
</dbReference>
<name>A0ABW4A397_9ACTN</name>
<keyword evidence="4" id="KW-1185">Reference proteome</keyword>
<keyword evidence="1" id="KW-0472">Membrane</keyword>
<keyword evidence="1" id="KW-0812">Transmembrane</keyword>
<dbReference type="InterPro" id="IPR046633">
    <property type="entry name" value="DUF6745"/>
</dbReference>
<evidence type="ECO:0000313" key="3">
    <source>
        <dbReference type="EMBL" id="MFD1365169.1"/>
    </source>
</evidence>
<evidence type="ECO:0000256" key="1">
    <source>
        <dbReference type="SAM" id="Phobius"/>
    </source>
</evidence>
<sequence>MLFFAFALVGRVQRMAAVTMSDDYRNWVIGSCPTGGSLSADMAPASVASFQGGRTSSTPCSRSSPVLLKRCGACSQMRATMVWRVAGGSSVVPLSGADVLDPGDGREKPALDRAVLDDAGRATVVEAIRRCYTRGGLRWPGRVYWVASPLQGAILATDLARGHTRMLTRFTAMITFLTRAVRSTVYGAVVYAAAVALPCCVLVLGMVGVLSPNSLPPSAGHEAGHGRGAWIGAVVGGLLMIVLFMAVFANTGREFTPPFAEGIAVIPFAGGSALVGCVLGFIVSVIVGGSAPLTQDWIAALLAWTLIPAVGFAAIVGAVMRWRWGPPVSLKYVDRAHLRLLRALQPTADGGNTGTPKRQWVSEPVDTIAITIEQVLAEMTPNGPVAYPVNHIDGRLSLTGGTDSGVQDFAGVSQAGWWWPHTEFVVIADPPTTLRLEEIGSTRQPGTPGARRLHHPGEPAAEWSDGFRLYAWRGTGVTADLIEQSTTDAISRQHDRAVRRAAIAVIGWSAYLRRARWDLLARTQDPADPTHVLGLYRDLDDLADVKVLMLTDEDPRSCAEPDRHAIPVPGWVRDPMAAAAWLYGCSADTFHQLRDARGADTAKTGTADEPTILTGPLSRGGLLIFAQQAVDLPETAWDRLPEDGIPLQPDGDCHWLRPGPQSPDILCAAPEPGDGRTLLYLRIPVGQNAGLAPPGARRPVLVGPGTYRVNAKPPSPFGLAGWPP</sequence>
<organism evidence="3 4">
    <name type="scientific">Actinoplanes sichuanensis</name>
    <dbReference type="NCBI Taxonomy" id="512349"/>
    <lineage>
        <taxon>Bacteria</taxon>
        <taxon>Bacillati</taxon>
        <taxon>Actinomycetota</taxon>
        <taxon>Actinomycetes</taxon>
        <taxon>Micromonosporales</taxon>
        <taxon>Micromonosporaceae</taxon>
        <taxon>Actinoplanes</taxon>
    </lineage>
</organism>
<dbReference type="Proteomes" id="UP001597183">
    <property type="component" value="Unassembled WGS sequence"/>
</dbReference>
<feature type="transmembrane region" description="Helical" evidence="1">
    <location>
        <begin position="185"/>
        <end position="210"/>
    </location>
</feature>
<gene>
    <name evidence="3" type="ORF">ACFQ5G_07430</name>
</gene>
<feature type="transmembrane region" description="Helical" evidence="1">
    <location>
        <begin position="230"/>
        <end position="251"/>
    </location>
</feature>
<dbReference type="Pfam" id="PF20530">
    <property type="entry name" value="DUF6745"/>
    <property type="match status" value="1"/>
</dbReference>
<feature type="domain" description="DUF6745" evidence="2">
    <location>
        <begin position="407"/>
        <end position="595"/>
    </location>
</feature>
<proteinExistence type="predicted"/>
<reference evidence="4" key="1">
    <citation type="journal article" date="2019" name="Int. J. Syst. Evol. Microbiol.">
        <title>The Global Catalogue of Microorganisms (GCM) 10K type strain sequencing project: providing services to taxonomists for standard genome sequencing and annotation.</title>
        <authorList>
            <consortium name="The Broad Institute Genomics Platform"/>
            <consortium name="The Broad Institute Genome Sequencing Center for Infectious Disease"/>
            <person name="Wu L."/>
            <person name="Ma J."/>
        </authorList>
    </citation>
    <scope>NUCLEOTIDE SEQUENCE [LARGE SCALE GENOMIC DNA]</scope>
    <source>
        <strain evidence="4">CCM 7526</strain>
    </source>
</reference>
<comment type="caution">
    <text evidence="3">The sequence shown here is derived from an EMBL/GenBank/DDBJ whole genome shotgun (WGS) entry which is preliminary data.</text>
</comment>
<feature type="transmembrane region" description="Helical" evidence="1">
    <location>
        <begin position="297"/>
        <end position="320"/>
    </location>
</feature>
<accession>A0ABW4A397</accession>
<evidence type="ECO:0000259" key="2">
    <source>
        <dbReference type="Pfam" id="PF20530"/>
    </source>
</evidence>
<feature type="transmembrane region" description="Helical" evidence="1">
    <location>
        <begin position="263"/>
        <end position="291"/>
    </location>
</feature>
<dbReference type="RefSeq" id="WP_317795406.1">
    <property type="nucleotide sequence ID" value="NZ_AP028461.1"/>
</dbReference>
<keyword evidence="1" id="KW-1133">Transmembrane helix</keyword>
<evidence type="ECO:0000313" key="4">
    <source>
        <dbReference type="Proteomes" id="UP001597183"/>
    </source>
</evidence>